<accession>A0ACC0QCE9</accession>
<sequence length="460" mass="50932">MAFPLRFFQHFVSTHPDIKIIIPTDHEWADASRQYYTSQAARPDVITRPQNAAHVQDLVRLCMSNNVDFVVRTGGHDCAGRSQVNHALVIDMRDIRYIKILQDKRTAKIGGGTLIRDLATALGEEDLITPTVSGLVGSIGYVGWAILGGYGPLAAKYGLGVDQIIGARYVNAQGELVDADEEALTGLRGGGGCFGVIVELTIKVYPLKEVLMATLVFKSDDMSIAWFLFVQGYNQLLSTGSEPSCLSVQLIGKVIAGCGNMFTASVVWADDDHDEGRKWIDVIACFGNCLRKTVRATSWQILCEENEKLVGSTVYGRARTLNLRYLTPRTTQILAHYNSVIPGPESSISVQLIRDLGIGLKSVFEPRCQHYWLEIAGTSRDPQVAKHAEEWARSLKQDLIEKDPDNVLDAAYIGFLDDDEMELSKVYGDHYQTLVAVKRKLDPRNLFKNSVPRVEVGIED</sequence>
<protein>
    <submittedName>
        <fullName evidence="1">FAD-binding PCMH-type domain-containing protein</fullName>
    </submittedName>
</protein>
<dbReference type="Proteomes" id="UP001065298">
    <property type="component" value="Chromosome 13"/>
</dbReference>
<name>A0ACC0QCE9_9HYPO</name>
<dbReference type="EMBL" id="CM046515">
    <property type="protein sequence ID" value="KAI8649070.1"/>
    <property type="molecule type" value="Genomic_DNA"/>
</dbReference>
<evidence type="ECO:0000313" key="2">
    <source>
        <dbReference type="Proteomes" id="UP001065298"/>
    </source>
</evidence>
<gene>
    <name evidence="1" type="ORF">NCS57_01443000</name>
</gene>
<organism evidence="1 2">
    <name type="scientific">Fusarium keratoplasticum</name>
    <dbReference type="NCBI Taxonomy" id="1328300"/>
    <lineage>
        <taxon>Eukaryota</taxon>
        <taxon>Fungi</taxon>
        <taxon>Dikarya</taxon>
        <taxon>Ascomycota</taxon>
        <taxon>Pezizomycotina</taxon>
        <taxon>Sordariomycetes</taxon>
        <taxon>Hypocreomycetidae</taxon>
        <taxon>Hypocreales</taxon>
        <taxon>Nectriaceae</taxon>
        <taxon>Fusarium</taxon>
        <taxon>Fusarium solani species complex</taxon>
    </lineage>
</organism>
<evidence type="ECO:0000313" key="1">
    <source>
        <dbReference type="EMBL" id="KAI8649070.1"/>
    </source>
</evidence>
<proteinExistence type="predicted"/>
<reference evidence="1" key="1">
    <citation type="submission" date="2022-06" db="EMBL/GenBank/DDBJ databases">
        <title>Fusarium solani species complex genomes reveal bases of compartmentalisation and animal pathogenesis.</title>
        <authorList>
            <person name="Tsai I.J."/>
        </authorList>
    </citation>
    <scope>NUCLEOTIDE SEQUENCE</scope>
    <source>
        <strain evidence="1">Fu6.1</strain>
    </source>
</reference>
<keyword evidence="2" id="KW-1185">Reference proteome</keyword>
<comment type="caution">
    <text evidence="1">The sequence shown here is derived from an EMBL/GenBank/DDBJ whole genome shotgun (WGS) entry which is preliminary data.</text>
</comment>